<dbReference type="SUPFAM" id="SSF53300">
    <property type="entry name" value="vWA-like"/>
    <property type="match status" value="1"/>
</dbReference>
<feature type="domain" description="VWA-like" evidence="2">
    <location>
        <begin position="275"/>
        <end position="399"/>
    </location>
</feature>
<dbReference type="PANTHER" id="PTHR38730">
    <property type="entry name" value="SLL7028 PROTEIN"/>
    <property type="match status" value="1"/>
</dbReference>
<dbReference type="Pfam" id="PF13203">
    <property type="entry name" value="DUF2201_N"/>
    <property type="match status" value="1"/>
</dbReference>
<organism evidence="4">
    <name type="scientific">Podoviridae sp. ctBev14</name>
    <dbReference type="NCBI Taxonomy" id="2823556"/>
    <lineage>
        <taxon>Viruses</taxon>
        <taxon>Duplodnaviria</taxon>
        <taxon>Heunggongvirae</taxon>
        <taxon>Uroviricota</taxon>
        <taxon>Caudoviricetes</taxon>
    </lineage>
</organism>
<dbReference type="PANTHER" id="PTHR38730:SF1">
    <property type="entry name" value="SLL7028 PROTEIN"/>
    <property type="match status" value="1"/>
</dbReference>
<evidence type="ECO:0000256" key="1">
    <source>
        <dbReference type="SAM" id="MobiDB-lite"/>
    </source>
</evidence>
<feature type="compositionally biased region" description="Low complexity" evidence="1">
    <location>
        <begin position="150"/>
        <end position="165"/>
    </location>
</feature>
<dbReference type="EMBL" id="BK014667">
    <property type="protein sequence ID" value="DAD67017.1"/>
    <property type="molecule type" value="Genomic_DNA"/>
</dbReference>
<evidence type="ECO:0000259" key="2">
    <source>
        <dbReference type="Pfam" id="PF09967"/>
    </source>
</evidence>
<feature type="domain" description="Putative metallopeptidase" evidence="3">
    <location>
        <begin position="19"/>
        <end position="264"/>
    </location>
</feature>
<feature type="region of interest" description="Disordered" evidence="1">
    <location>
        <begin position="150"/>
        <end position="185"/>
    </location>
</feature>
<dbReference type="InterPro" id="IPR018698">
    <property type="entry name" value="VWA-like_dom"/>
</dbReference>
<dbReference type="Pfam" id="PF09967">
    <property type="entry name" value="DUF2201"/>
    <property type="match status" value="1"/>
</dbReference>
<protein>
    <submittedName>
        <fullName evidence="4">Metallopeptidase domain protein</fullName>
    </submittedName>
</protein>
<name>A0A8S5LAQ3_9CAUD</name>
<dbReference type="InterPro" id="IPR025154">
    <property type="entry name" value="Put_metallopeptidase_dom"/>
</dbReference>
<dbReference type="InterPro" id="IPR036465">
    <property type="entry name" value="vWFA_dom_sf"/>
</dbReference>
<reference evidence="4" key="1">
    <citation type="journal article" date="2021" name="Proc. Natl. Acad. Sci. U.S.A.">
        <title>A Catalog of Tens of Thousands of Viruses from Human Metagenomes Reveals Hidden Associations with Chronic Diseases.</title>
        <authorList>
            <person name="Tisza M.J."/>
            <person name="Buck C.B."/>
        </authorList>
    </citation>
    <scope>NUCLEOTIDE SEQUENCE</scope>
    <source>
        <strain evidence="4">CtBev14</strain>
    </source>
</reference>
<accession>A0A8S5LAQ3</accession>
<evidence type="ECO:0000259" key="3">
    <source>
        <dbReference type="Pfam" id="PF13203"/>
    </source>
</evidence>
<proteinExistence type="predicted"/>
<sequence>MNQEKEYEFTEQNCLDDFKEAKLRLINKPHNAFIGSLLYDLAFEPSREVKSVMLDSMNHSIKINPDFFCGMTHEQQASVLAHEVYHYALMHDVRRGHRNPQLYQKAADQVVNNLLEQGGFELPMGVECDSKYRNMSTEHVYNLMEHEQKNNNNQDQDQNQNNSNDPLGNDLPPNSGNGGSNNNNQINRMQQNIMKANASEELTNGHGMTHGNSGSVFEQLFKDIKEGKLSWIEILQEFLDDFVQGEQDWSNFNRRYLQYDLFLPDYKSENKISKVAVAFDVSGSVTKAQIKAFLNEMKVIKNQLDPETMDVVSFNHAIVDIFKIESNDDFDEVKMNIDGGTELDPVFDHYMKPENQPEFLIVFSDLYCDKRKKKTPFETIWICIDHPDAQVNFGKLIHITSEELES</sequence>
<evidence type="ECO:0000313" key="4">
    <source>
        <dbReference type="EMBL" id="DAD67017.1"/>
    </source>
</evidence>